<dbReference type="EMBL" id="JAMDGZ010000034">
    <property type="protein sequence ID" value="MDD1015185.1"/>
    <property type="molecule type" value="Genomic_DNA"/>
</dbReference>
<proteinExistence type="predicted"/>
<accession>A0ABT5PA53</accession>
<dbReference type="InterPro" id="IPR008727">
    <property type="entry name" value="PAAR_motif"/>
</dbReference>
<dbReference type="Pfam" id="PF05488">
    <property type="entry name" value="PAAR_motif"/>
    <property type="match status" value="1"/>
</dbReference>
<protein>
    <submittedName>
        <fullName evidence="2">PAAR domain-containing protein</fullName>
    </submittedName>
</protein>
<sequence length="48" mass="4793">MASVGDQISCVAVILTDAPGTIIEGQPAARQGNSTSHAGTLVEGEPGW</sequence>
<feature type="region of interest" description="Disordered" evidence="1">
    <location>
        <begin position="25"/>
        <end position="48"/>
    </location>
</feature>
<evidence type="ECO:0000313" key="3">
    <source>
        <dbReference type="Proteomes" id="UP001148184"/>
    </source>
</evidence>
<comment type="caution">
    <text evidence="2">The sequence shown here is derived from an EMBL/GenBank/DDBJ whole genome shotgun (WGS) entry which is preliminary data.</text>
</comment>
<organism evidence="2 3">
    <name type="scientific">Pseudomonas rubra</name>
    <dbReference type="NCBI Taxonomy" id="2942627"/>
    <lineage>
        <taxon>Bacteria</taxon>
        <taxon>Pseudomonadati</taxon>
        <taxon>Pseudomonadota</taxon>
        <taxon>Gammaproteobacteria</taxon>
        <taxon>Pseudomonadales</taxon>
        <taxon>Pseudomonadaceae</taxon>
        <taxon>Pseudomonas</taxon>
    </lineage>
</organism>
<name>A0ABT5PA53_9PSED</name>
<keyword evidence="3" id="KW-1185">Reference proteome</keyword>
<dbReference type="Proteomes" id="UP001148184">
    <property type="component" value="Unassembled WGS sequence"/>
</dbReference>
<evidence type="ECO:0000313" key="2">
    <source>
        <dbReference type="EMBL" id="MDD1015185.1"/>
    </source>
</evidence>
<reference evidence="2 3" key="1">
    <citation type="submission" date="2022-05" db="EMBL/GenBank/DDBJ databases">
        <title>Novel Pseudomonas spp. Isolated from a Rainbow Trout Aquaculture Facility.</title>
        <authorList>
            <person name="Testerman T."/>
            <person name="Graf J."/>
        </authorList>
    </citation>
    <scope>NUCLEOTIDE SEQUENCE [LARGE SCALE GENOMIC DNA]</scope>
    <source>
        <strain evidence="2 3">ID1025</strain>
    </source>
</reference>
<gene>
    <name evidence="2" type="ORF">M5G17_16065</name>
</gene>
<evidence type="ECO:0000256" key="1">
    <source>
        <dbReference type="SAM" id="MobiDB-lite"/>
    </source>
</evidence>